<accession>A0A1N7SSS3</accession>
<gene>
    <name evidence="1" type="ORF">BN2476_840001</name>
</gene>
<sequence length="79" mass="8405">MDMRVNKPVSHPMPEIAAFVAALKSAFGDREIDEAIRRGKAGEPMFYACENGLSVGTAISSVGAGLTHEHPHAAKNDAR</sequence>
<keyword evidence="2" id="KW-1185">Reference proteome</keyword>
<dbReference type="AlphaFoldDB" id="A0A1N7SSS3"/>
<protein>
    <submittedName>
        <fullName evidence="1">Uncharacterized protein</fullName>
    </submittedName>
</protein>
<dbReference type="Proteomes" id="UP000195569">
    <property type="component" value="Unassembled WGS sequence"/>
</dbReference>
<dbReference type="RefSeq" id="WP_087739216.1">
    <property type="nucleotide sequence ID" value="NZ_CYGY02000084.1"/>
</dbReference>
<evidence type="ECO:0000313" key="2">
    <source>
        <dbReference type="Proteomes" id="UP000195569"/>
    </source>
</evidence>
<dbReference type="EMBL" id="CYGY02000084">
    <property type="protein sequence ID" value="SIT50524.1"/>
    <property type="molecule type" value="Genomic_DNA"/>
</dbReference>
<comment type="caution">
    <text evidence="1">The sequence shown here is derived from an EMBL/GenBank/DDBJ whole genome shotgun (WGS) entry which is preliminary data.</text>
</comment>
<evidence type="ECO:0000313" key="1">
    <source>
        <dbReference type="EMBL" id="SIT50524.1"/>
    </source>
</evidence>
<name>A0A1N7SSS3_9BURK</name>
<reference evidence="1" key="1">
    <citation type="submission" date="2016-12" db="EMBL/GenBank/DDBJ databases">
        <authorList>
            <person name="Moulin L."/>
        </authorList>
    </citation>
    <scope>NUCLEOTIDE SEQUENCE [LARGE SCALE GENOMIC DNA]</scope>
    <source>
        <strain evidence="1">STM 7183</strain>
    </source>
</reference>
<proteinExistence type="predicted"/>
<organism evidence="1 2">
    <name type="scientific">Paraburkholderia piptadeniae</name>
    <dbReference type="NCBI Taxonomy" id="1701573"/>
    <lineage>
        <taxon>Bacteria</taxon>
        <taxon>Pseudomonadati</taxon>
        <taxon>Pseudomonadota</taxon>
        <taxon>Betaproteobacteria</taxon>
        <taxon>Burkholderiales</taxon>
        <taxon>Burkholderiaceae</taxon>
        <taxon>Paraburkholderia</taxon>
    </lineage>
</organism>
<dbReference type="OrthoDB" id="9007604at2"/>